<dbReference type="SUPFAM" id="SSF48371">
    <property type="entry name" value="ARM repeat"/>
    <property type="match status" value="1"/>
</dbReference>
<reference evidence="1 2" key="1">
    <citation type="submission" date="2016-12" db="EMBL/GenBank/DDBJ databases">
        <authorList>
            <person name="Song W.-J."/>
            <person name="Kurnit D.M."/>
        </authorList>
    </citation>
    <scope>NUCLEOTIDE SEQUENCE [LARGE SCALE GENOMIC DNA]</scope>
    <source>
        <strain evidence="1 2">CECT 9026</strain>
    </source>
</reference>
<accession>A0A1N6LZS5</accession>
<dbReference type="AlphaFoldDB" id="A0A1N6LZS5"/>
<dbReference type="InterPro" id="IPR016024">
    <property type="entry name" value="ARM-type_fold"/>
</dbReference>
<dbReference type="Proteomes" id="UP000184774">
    <property type="component" value="Unassembled WGS sequence"/>
</dbReference>
<evidence type="ECO:0008006" key="3">
    <source>
        <dbReference type="Google" id="ProtNLM"/>
    </source>
</evidence>
<gene>
    <name evidence="1" type="ORF">VSP9026_00307</name>
</gene>
<evidence type="ECO:0000313" key="2">
    <source>
        <dbReference type="Proteomes" id="UP000184774"/>
    </source>
</evidence>
<evidence type="ECO:0000313" key="1">
    <source>
        <dbReference type="EMBL" id="SIO92689.1"/>
    </source>
</evidence>
<organism evidence="1 2">
    <name type="scientific">Vibrio spartinae</name>
    <dbReference type="NCBI Taxonomy" id="1918945"/>
    <lineage>
        <taxon>Bacteria</taxon>
        <taxon>Pseudomonadati</taxon>
        <taxon>Pseudomonadota</taxon>
        <taxon>Gammaproteobacteria</taxon>
        <taxon>Vibrionales</taxon>
        <taxon>Vibrionaceae</taxon>
        <taxon>Vibrio</taxon>
    </lineage>
</organism>
<dbReference type="EMBL" id="FSSB01000003">
    <property type="protein sequence ID" value="SIO92689.1"/>
    <property type="molecule type" value="Genomic_DNA"/>
</dbReference>
<dbReference type="InterPro" id="IPR011989">
    <property type="entry name" value="ARM-like"/>
</dbReference>
<sequence length="140" mass="16493">MIHSAKEFIRLRGSSEPDDYMRAGTEEAPLDVWMEVIEKNKDMRVWVARNRAIPTEIIRKLAYDNDDLVRHAIASKYPLEEELYILFSKDPDEGVRNRIACNKRTPSYILKEMADSDSSDYIKENALEKYNERLRKEHSK</sequence>
<name>A0A1N6LZS5_9VIBR</name>
<protein>
    <recommendedName>
        <fullName evidence="3">Leucine rich repeat variant</fullName>
    </recommendedName>
</protein>
<dbReference type="Gene3D" id="1.25.10.10">
    <property type="entry name" value="Leucine-rich Repeat Variant"/>
    <property type="match status" value="1"/>
</dbReference>
<proteinExistence type="predicted"/>